<sequence length="72" mass="7755">MSKEELMHAATVEAAKGAPPIVVATGAQVQGWSSADLIAVLTIIYLVLQILWLLWRWHKAAKADGNSTEVQG</sequence>
<accession>A0ABV4IB82</accession>
<protein>
    <recommendedName>
        <fullName evidence="4">Holin</fullName>
    </recommendedName>
</protein>
<gene>
    <name evidence="2" type="ORF">ACBP88_06410</name>
</gene>
<evidence type="ECO:0000313" key="2">
    <source>
        <dbReference type="EMBL" id="MEZ2739097.1"/>
    </source>
</evidence>
<keyword evidence="1" id="KW-1133">Transmembrane helix</keyword>
<reference evidence="2 3" key="1">
    <citation type="submission" date="2024-08" db="EMBL/GenBank/DDBJ databases">
        <authorList>
            <person name="Feng Z."/>
            <person name="Ronholm J."/>
        </authorList>
    </citation>
    <scope>NUCLEOTIDE SEQUENCE [LARGE SCALE GENOMIC DNA]</scope>
    <source>
        <strain evidence="2 3">4-AB0-8</strain>
    </source>
</reference>
<organism evidence="2 3">
    <name type="scientific">Comamonas jiangduensis</name>
    <dbReference type="NCBI Taxonomy" id="1194168"/>
    <lineage>
        <taxon>Bacteria</taxon>
        <taxon>Pseudomonadati</taxon>
        <taxon>Pseudomonadota</taxon>
        <taxon>Betaproteobacteria</taxon>
        <taxon>Burkholderiales</taxon>
        <taxon>Comamonadaceae</taxon>
        <taxon>Comamonas</taxon>
    </lineage>
</organism>
<dbReference type="RefSeq" id="WP_286999154.1">
    <property type="nucleotide sequence ID" value="NZ_DALYTO010000002.1"/>
</dbReference>
<keyword evidence="1" id="KW-0472">Membrane</keyword>
<keyword evidence="3" id="KW-1185">Reference proteome</keyword>
<comment type="caution">
    <text evidence="2">The sequence shown here is derived from an EMBL/GenBank/DDBJ whole genome shotgun (WGS) entry which is preliminary data.</text>
</comment>
<keyword evidence="1" id="KW-0812">Transmembrane</keyword>
<proteinExistence type="predicted"/>
<evidence type="ECO:0000313" key="3">
    <source>
        <dbReference type="Proteomes" id="UP001567350"/>
    </source>
</evidence>
<evidence type="ECO:0008006" key="4">
    <source>
        <dbReference type="Google" id="ProtNLM"/>
    </source>
</evidence>
<evidence type="ECO:0000256" key="1">
    <source>
        <dbReference type="SAM" id="Phobius"/>
    </source>
</evidence>
<name>A0ABV4IB82_9BURK</name>
<feature type="transmembrane region" description="Helical" evidence="1">
    <location>
        <begin position="37"/>
        <end position="55"/>
    </location>
</feature>
<dbReference type="EMBL" id="JBGJLR010000005">
    <property type="protein sequence ID" value="MEZ2739097.1"/>
    <property type="molecule type" value="Genomic_DNA"/>
</dbReference>
<dbReference type="Proteomes" id="UP001567350">
    <property type="component" value="Unassembled WGS sequence"/>
</dbReference>